<reference evidence="2" key="1">
    <citation type="submission" date="2023-04" db="EMBL/GenBank/DDBJ databases">
        <authorList>
            <consortium name="ELIXIR-Norway"/>
        </authorList>
    </citation>
    <scope>NUCLEOTIDE SEQUENCE [LARGE SCALE GENOMIC DNA]</scope>
</reference>
<evidence type="ECO:0000313" key="2">
    <source>
        <dbReference type="EMBL" id="CAI9167386.1"/>
    </source>
</evidence>
<feature type="region of interest" description="Disordered" evidence="1">
    <location>
        <begin position="164"/>
        <end position="250"/>
    </location>
</feature>
<feature type="region of interest" description="Disordered" evidence="1">
    <location>
        <begin position="82"/>
        <end position="147"/>
    </location>
</feature>
<feature type="compositionally biased region" description="Pro residues" evidence="1">
    <location>
        <begin position="234"/>
        <end position="245"/>
    </location>
</feature>
<accession>A0ABN8Z5F6</accession>
<feature type="compositionally biased region" description="Pro residues" evidence="1">
    <location>
        <begin position="40"/>
        <end position="50"/>
    </location>
</feature>
<evidence type="ECO:0000256" key="1">
    <source>
        <dbReference type="SAM" id="MobiDB-lite"/>
    </source>
</evidence>
<dbReference type="EMBL" id="OX459962">
    <property type="protein sequence ID" value="CAI9167386.1"/>
    <property type="molecule type" value="Genomic_DNA"/>
</dbReference>
<evidence type="ECO:0000313" key="3">
    <source>
        <dbReference type="Proteomes" id="UP001176941"/>
    </source>
</evidence>
<organism evidence="2 3">
    <name type="scientific">Rangifer tarandus platyrhynchus</name>
    <name type="common">Svalbard reindeer</name>
    <dbReference type="NCBI Taxonomy" id="3082113"/>
    <lineage>
        <taxon>Eukaryota</taxon>
        <taxon>Metazoa</taxon>
        <taxon>Chordata</taxon>
        <taxon>Craniata</taxon>
        <taxon>Vertebrata</taxon>
        <taxon>Euteleostomi</taxon>
        <taxon>Mammalia</taxon>
        <taxon>Eutheria</taxon>
        <taxon>Laurasiatheria</taxon>
        <taxon>Artiodactyla</taxon>
        <taxon>Ruminantia</taxon>
        <taxon>Pecora</taxon>
        <taxon>Cervidae</taxon>
        <taxon>Odocoileinae</taxon>
        <taxon>Rangifer</taxon>
    </lineage>
</organism>
<gene>
    <name evidence="2" type="ORF">MRATA1EN1_LOCUS16348</name>
</gene>
<name>A0ABN8Z5F6_RANTA</name>
<protein>
    <submittedName>
        <fullName evidence="2">Uncharacterized protein</fullName>
    </submittedName>
</protein>
<dbReference type="Proteomes" id="UP001176941">
    <property type="component" value="Chromosome 26"/>
</dbReference>
<proteinExistence type="predicted"/>
<sequence>MVTRRLPSRLEPSHPAGHPPLRRAPPAPVQGRPLSSPGLRHPPPPTPSSVPDPQGWGAGSPCCSALPLISCPLSACPQTHTPPGPPALPGDPRWDPCQPLPTARDPTGLSLPWPPRRLPSGPSGINTGNRISKEGEAAPEKASAGRAGSEIPILEKQLASWTRDSLPGRGRKDGGGQEGVGGCREMGPAGSWSPPQSGTGVEPGLGYGGGIPREAATPAGRTTVGSTALTAPRWPHPQHPGPVAPPAGTLHLRGARDPLAVAAAALPAGLKPAWLVVAWVPRPNLLPSLRPPRPPGVEALAVGVSRVCTSGRSLRGLGAPPSCPGP</sequence>
<feature type="region of interest" description="Disordered" evidence="1">
    <location>
        <begin position="1"/>
        <end position="59"/>
    </location>
</feature>
<feature type="compositionally biased region" description="Gly residues" evidence="1">
    <location>
        <begin position="201"/>
        <end position="211"/>
    </location>
</feature>
<keyword evidence="3" id="KW-1185">Reference proteome</keyword>